<proteinExistence type="predicted"/>
<name>A0A7X5UAH2_9GAMM</name>
<evidence type="ECO:0000313" key="1">
    <source>
        <dbReference type="EMBL" id="NII06956.1"/>
    </source>
</evidence>
<dbReference type="InterPro" id="IPR054271">
    <property type="entry name" value="DUF7002"/>
</dbReference>
<evidence type="ECO:0000313" key="2">
    <source>
        <dbReference type="Proteomes" id="UP000490980"/>
    </source>
</evidence>
<dbReference type="EMBL" id="JAARLZ010000005">
    <property type="protein sequence ID" value="NII06956.1"/>
    <property type="molecule type" value="Genomic_DNA"/>
</dbReference>
<organism evidence="1 2">
    <name type="scientific">Luteibacter anthropi</name>
    <dbReference type="NCBI Taxonomy" id="564369"/>
    <lineage>
        <taxon>Bacteria</taxon>
        <taxon>Pseudomonadati</taxon>
        <taxon>Pseudomonadota</taxon>
        <taxon>Gammaproteobacteria</taxon>
        <taxon>Lysobacterales</taxon>
        <taxon>Rhodanobacteraceae</taxon>
        <taxon>Luteibacter</taxon>
    </lineage>
</organism>
<dbReference type="Proteomes" id="UP000490980">
    <property type="component" value="Unassembled WGS sequence"/>
</dbReference>
<sequence>MHPDRLIELYPTIYHMAEAGTWTSIRDRGLMSATATLDHFEVSGVQRARLESEQRATKMTVIPGAPEAIVLRDQIPMPPSRLLRALGGRTTPEAWYRLINGKVFFWAQEHRLENLLNARQYRHLEHDVLSVDTQALVAAHGHEMWLCHMNSGNTFPMPVPRGPEIFRRFDEYPVNRKNNPVPHVVEILVDYAVPDISQFVIEVRRMKGSEVLYQIQ</sequence>
<keyword evidence="2" id="KW-1185">Reference proteome</keyword>
<dbReference type="RefSeq" id="WP_166948387.1">
    <property type="nucleotide sequence ID" value="NZ_JAARLZ010000005.1"/>
</dbReference>
<gene>
    <name evidence="1" type="ORF">HBF25_11205</name>
</gene>
<dbReference type="AlphaFoldDB" id="A0A7X5UAH2"/>
<accession>A0A7X5UAH2</accession>
<comment type="caution">
    <text evidence="1">The sequence shown here is derived from an EMBL/GenBank/DDBJ whole genome shotgun (WGS) entry which is preliminary data.</text>
</comment>
<dbReference type="Pfam" id="PF22531">
    <property type="entry name" value="DUF7002"/>
    <property type="match status" value="1"/>
</dbReference>
<reference evidence="1 2" key="1">
    <citation type="submission" date="2020-03" db="EMBL/GenBank/DDBJ databases">
        <authorList>
            <person name="Lai Q."/>
        </authorList>
    </citation>
    <scope>NUCLEOTIDE SEQUENCE [LARGE SCALE GENOMIC DNA]</scope>
    <source>
        <strain evidence="1 2">CCUG 25036</strain>
    </source>
</reference>
<protein>
    <submittedName>
        <fullName evidence="1">Uncharacterized protein</fullName>
    </submittedName>
</protein>